<keyword evidence="1" id="KW-1133">Transmembrane helix</keyword>
<evidence type="ECO:0000313" key="2">
    <source>
        <dbReference type="EMBL" id="SBT02097.1"/>
    </source>
</evidence>
<proteinExistence type="predicted"/>
<evidence type="ECO:0000313" key="3">
    <source>
        <dbReference type="Proteomes" id="UP000078546"/>
    </source>
</evidence>
<dbReference type="EMBL" id="FLQV01003071">
    <property type="protein sequence ID" value="SBT02097.1"/>
    <property type="molecule type" value="Genomic_DNA"/>
</dbReference>
<gene>
    <name evidence="2" type="ORF">POVCU1_072990</name>
</gene>
<dbReference type="AlphaFoldDB" id="A0A1A8XA18"/>
<reference evidence="3" key="1">
    <citation type="submission" date="2016-05" db="EMBL/GenBank/DDBJ databases">
        <authorList>
            <person name="Naeem Raeece"/>
        </authorList>
    </citation>
    <scope>NUCLEOTIDE SEQUENCE [LARGE SCALE GENOMIC DNA]</scope>
</reference>
<organism evidence="2 3">
    <name type="scientific">Plasmodium ovale curtisi</name>
    <dbReference type="NCBI Taxonomy" id="864141"/>
    <lineage>
        <taxon>Eukaryota</taxon>
        <taxon>Sar</taxon>
        <taxon>Alveolata</taxon>
        <taxon>Apicomplexa</taxon>
        <taxon>Aconoidasida</taxon>
        <taxon>Haemosporida</taxon>
        <taxon>Plasmodiidae</taxon>
        <taxon>Plasmodium</taxon>
        <taxon>Plasmodium (Plasmodium)</taxon>
    </lineage>
</organism>
<feature type="transmembrane region" description="Helical" evidence="1">
    <location>
        <begin position="280"/>
        <end position="301"/>
    </location>
</feature>
<name>A0A1A8XA18_PLAOA</name>
<dbReference type="Proteomes" id="UP000078546">
    <property type="component" value="Unassembled WGS sequence"/>
</dbReference>
<evidence type="ECO:0000256" key="1">
    <source>
        <dbReference type="SAM" id="Phobius"/>
    </source>
</evidence>
<accession>A0A1A8XA18</accession>
<sequence>MSTIRDNFTYEEFENDNHFLRNLLFDKIYKKFNSEYILDPDGEKHCNQIKNGLQIPYSNEDIILNFCKILYIIIAKDNGWHNELYNEIPENYKKFCLHLKYWLYEKVVELGPVDLKIENHFEKWKSKLEIQMRGTLKNICTFNELEWNDINKLRRLYAFALIYYSNIDTFHTQNNIECKYLDFLGKGLKEYHESINRCSGKNEEDNYCKEFKEFQDIYKLGTIYSKKFISDKGFHYVPHSTSNCPLVIESLKDPIHVIYKEENNTLHLSNKPINSLNSTIISASSAIGTTVGIFAFLFYLYKYTSLGFLLRSRMQKDNIILDNVGEGTPSFRLPTSEFEHTPIENSEYTISYYSINNS</sequence>
<keyword evidence="1" id="KW-0812">Transmembrane</keyword>
<keyword evidence="1" id="KW-0472">Membrane</keyword>
<protein>
    <submittedName>
        <fullName evidence="2">PIR Superfamily Protein</fullName>
    </submittedName>
</protein>